<comment type="caution">
    <text evidence="3">The sequence shown here is derived from an EMBL/GenBank/DDBJ whole genome shotgun (WGS) entry which is preliminary data.</text>
</comment>
<dbReference type="Gene3D" id="3.30.750.24">
    <property type="entry name" value="STAS domain"/>
    <property type="match status" value="1"/>
</dbReference>
<dbReference type="EMBL" id="JBHSGL010000004">
    <property type="protein sequence ID" value="MFC4711805.1"/>
    <property type="molecule type" value="Genomic_DNA"/>
</dbReference>
<evidence type="ECO:0000313" key="3">
    <source>
        <dbReference type="EMBL" id="MFC4711805.1"/>
    </source>
</evidence>
<gene>
    <name evidence="3" type="ORF">ACFO5U_03015</name>
</gene>
<dbReference type="RefSeq" id="WP_377276595.1">
    <property type="nucleotide sequence ID" value="NZ_JBHSGL010000004.1"/>
</dbReference>
<dbReference type="InterPro" id="IPR002645">
    <property type="entry name" value="STAS_dom"/>
</dbReference>
<protein>
    <submittedName>
        <fullName evidence="3">STAS domain-containing protein</fullName>
    </submittedName>
</protein>
<feature type="domain" description="STAS" evidence="2">
    <location>
        <begin position="162"/>
        <end position="273"/>
    </location>
</feature>
<organism evidence="3 4">
    <name type="scientific">Planococcus dechangensis</name>
    <dbReference type="NCBI Taxonomy" id="1176255"/>
    <lineage>
        <taxon>Bacteria</taxon>
        <taxon>Bacillati</taxon>
        <taxon>Bacillota</taxon>
        <taxon>Bacilli</taxon>
        <taxon>Bacillales</taxon>
        <taxon>Caryophanaceae</taxon>
        <taxon>Planococcus</taxon>
    </lineage>
</organism>
<name>A0ABV9M8F5_9BACL</name>
<dbReference type="InterPro" id="IPR051932">
    <property type="entry name" value="Bact_StressResp_Reg"/>
</dbReference>
<sequence>MRTTFVQFLGERLFDNATCIAENAINLRAEKDERYKANLTSNRSETVHFLAEFFQLMAESLNSQEDSRVNITAWGKEVGELAIRHSQKLDDALASAAYQRLALWSFIEEQAIVEGYSATDILVIAKSIDPMLDYAIYGFSQSYVKSHETAYTRFKWSLQEWSIPLVPLFEGIAIIPLIGDIDTNRAQLLMEKTSQRATELQLSKIILDLSGVSLVDTMVAHHIFQLVDVLGLLGVKVMITGISPAIAQTCVDLNIQLEKLETASSLQLALKTMGYGSKNF</sequence>
<proteinExistence type="predicted"/>
<keyword evidence="4" id="KW-1185">Reference proteome</keyword>
<dbReference type="PANTHER" id="PTHR33745:SF3">
    <property type="entry name" value="RSBT CO-ANTAGONIST PROTEIN RSBRC"/>
    <property type="match status" value="1"/>
</dbReference>
<dbReference type="Proteomes" id="UP001595932">
    <property type="component" value="Unassembled WGS sequence"/>
</dbReference>
<dbReference type="SUPFAM" id="SSF52091">
    <property type="entry name" value="SpoIIaa-like"/>
    <property type="match status" value="1"/>
</dbReference>
<dbReference type="CDD" id="cd07041">
    <property type="entry name" value="STAS_RsbR_RsbS_like"/>
    <property type="match status" value="1"/>
</dbReference>
<dbReference type="Pfam" id="PF01740">
    <property type="entry name" value="STAS"/>
    <property type="match status" value="1"/>
</dbReference>
<accession>A0ABV9M8F5</accession>
<evidence type="ECO:0000256" key="1">
    <source>
        <dbReference type="ARBA" id="ARBA00022553"/>
    </source>
</evidence>
<evidence type="ECO:0000313" key="4">
    <source>
        <dbReference type="Proteomes" id="UP001595932"/>
    </source>
</evidence>
<evidence type="ECO:0000259" key="2">
    <source>
        <dbReference type="PROSITE" id="PS50801"/>
    </source>
</evidence>
<dbReference type="InterPro" id="IPR036513">
    <property type="entry name" value="STAS_dom_sf"/>
</dbReference>
<keyword evidence="1" id="KW-0597">Phosphoprotein</keyword>
<dbReference type="PANTHER" id="PTHR33745">
    <property type="entry name" value="RSBT ANTAGONIST PROTEIN RSBS-RELATED"/>
    <property type="match status" value="1"/>
</dbReference>
<dbReference type="PROSITE" id="PS50801">
    <property type="entry name" value="STAS"/>
    <property type="match status" value="1"/>
</dbReference>
<reference evidence="4" key="1">
    <citation type="journal article" date="2019" name="Int. J. Syst. Evol. Microbiol.">
        <title>The Global Catalogue of Microorganisms (GCM) 10K type strain sequencing project: providing services to taxonomists for standard genome sequencing and annotation.</title>
        <authorList>
            <consortium name="The Broad Institute Genomics Platform"/>
            <consortium name="The Broad Institute Genome Sequencing Center for Infectious Disease"/>
            <person name="Wu L."/>
            <person name="Ma J."/>
        </authorList>
    </citation>
    <scope>NUCLEOTIDE SEQUENCE [LARGE SCALE GENOMIC DNA]</scope>
    <source>
        <strain evidence="4">CGMCC 1.12151</strain>
    </source>
</reference>